<evidence type="ECO:0000313" key="7">
    <source>
        <dbReference type="EMBL" id="AJY47024.1"/>
    </source>
</evidence>
<dbReference type="PATRIC" id="fig|1486262.3.peg.3562"/>
<evidence type="ECO:0000256" key="2">
    <source>
        <dbReference type="ARBA" id="ARBA00022448"/>
    </source>
</evidence>
<keyword evidence="2" id="KW-0813">Transport</keyword>
<dbReference type="STRING" id="1486262.TM49_17220"/>
<dbReference type="GO" id="GO:0022900">
    <property type="term" value="P:electron transport chain"/>
    <property type="evidence" value="ECO:0007669"/>
    <property type="project" value="InterPro"/>
</dbReference>
<keyword evidence="6" id="KW-0472">Membrane</keyword>
<evidence type="ECO:0000256" key="1">
    <source>
        <dbReference type="ARBA" id="ARBA00004370"/>
    </source>
</evidence>
<keyword evidence="4" id="KW-0809">Transit peptide</keyword>
<keyword evidence="5" id="KW-0249">Electron transport</keyword>
<dbReference type="Proteomes" id="UP000032611">
    <property type="component" value="Chromosome"/>
</dbReference>
<reference evidence="7 8" key="1">
    <citation type="journal article" date="2015" name="Genome Announc.">
        <title>Complete genome sequence of Martelella endophytica YC6887, which has antifungal activity associated with a halophyte.</title>
        <authorList>
            <person name="Khan A."/>
            <person name="Khan H."/>
            <person name="Chung E.J."/>
            <person name="Hossain M.T."/>
            <person name="Chung Y.R."/>
        </authorList>
    </citation>
    <scope>NUCLEOTIDE SEQUENCE [LARGE SCALE GENOMIC DNA]</scope>
    <source>
        <strain evidence="7">YC6887</strain>
    </source>
</reference>
<sequence>MTAKIYRPARTAMQQGQAKTHEWVLEFEQEVPRKIDPLFGYTSSSDMLQQVKLRFPTQDEAEAYARRHGIAYRVIVPKETKTKVVSYSDNFKPDRVQPWTH</sequence>
<keyword evidence="7" id="KW-0830">Ubiquinone</keyword>
<keyword evidence="8" id="KW-1185">Reference proteome</keyword>
<dbReference type="GO" id="GO:0016020">
    <property type="term" value="C:membrane"/>
    <property type="evidence" value="ECO:0007669"/>
    <property type="project" value="UniProtKB-SubCell"/>
</dbReference>
<evidence type="ECO:0000256" key="6">
    <source>
        <dbReference type="ARBA" id="ARBA00023136"/>
    </source>
</evidence>
<dbReference type="PANTHER" id="PTHR12219">
    <property type="entry name" value="NADH-UBIQUINONE OXIDOREDUCTASE"/>
    <property type="match status" value="1"/>
</dbReference>
<dbReference type="Gene3D" id="3.30.160.190">
    <property type="entry name" value="atu1810 like domain"/>
    <property type="match status" value="1"/>
</dbReference>
<gene>
    <name evidence="7" type="ORF">TM49_17220</name>
</gene>
<evidence type="ECO:0000256" key="3">
    <source>
        <dbReference type="ARBA" id="ARBA00022660"/>
    </source>
</evidence>
<dbReference type="PANTHER" id="PTHR12219:SF8">
    <property type="entry name" value="NADH DEHYDROGENASE [UBIQUINONE] IRON-SULFUR PROTEIN 4, MITOCHONDRIAL"/>
    <property type="match status" value="1"/>
</dbReference>
<comment type="subcellular location">
    <subcellularLocation>
        <location evidence="1">Membrane</location>
    </subcellularLocation>
</comment>
<evidence type="ECO:0000256" key="4">
    <source>
        <dbReference type="ARBA" id="ARBA00022946"/>
    </source>
</evidence>
<dbReference type="KEGG" id="mey:TM49_17220"/>
<dbReference type="OrthoDB" id="9799572at2"/>
<dbReference type="HOGENOM" id="CLU_077196_4_1_5"/>
<keyword evidence="3" id="KW-0679">Respiratory chain</keyword>
<dbReference type="AlphaFoldDB" id="A0A0D5LS57"/>
<dbReference type="Pfam" id="PF04800">
    <property type="entry name" value="NDUS4"/>
    <property type="match status" value="1"/>
</dbReference>
<evidence type="ECO:0000256" key="5">
    <source>
        <dbReference type="ARBA" id="ARBA00022982"/>
    </source>
</evidence>
<dbReference type="EMBL" id="CP010803">
    <property type="protein sequence ID" value="AJY47024.1"/>
    <property type="molecule type" value="Genomic_DNA"/>
</dbReference>
<name>A0A0D5LS57_MAREN</name>
<organism evidence="7 8">
    <name type="scientific">Martelella endophytica</name>
    <dbReference type="NCBI Taxonomy" id="1486262"/>
    <lineage>
        <taxon>Bacteria</taxon>
        <taxon>Pseudomonadati</taxon>
        <taxon>Pseudomonadota</taxon>
        <taxon>Alphaproteobacteria</taxon>
        <taxon>Hyphomicrobiales</taxon>
        <taxon>Aurantimonadaceae</taxon>
        <taxon>Martelella</taxon>
    </lineage>
</organism>
<dbReference type="RefSeq" id="WP_045683081.1">
    <property type="nucleotide sequence ID" value="NZ_CP010803.1"/>
</dbReference>
<protein>
    <submittedName>
        <fullName evidence="7">NADH-ubiquinone oxidoreductase</fullName>
    </submittedName>
</protein>
<dbReference type="InterPro" id="IPR038532">
    <property type="entry name" value="NDUFS4-like_sf"/>
</dbReference>
<accession>A0A0D5LS57</accession>
<proteinExistence type="predicted"/>
<evidence type="ECO:0000313" key="8">
    <source>
        <dbReference type="Proteomes" id="UP000032611"/>
    </source>
</evidence>
<dbReference type="InterPro" id="IPR006885">
    <property type="entry name" value="NADH_UbQ_FeS_4_mit-like"/>
</dbReference>